<evidence type="ECO:0000259" key="2">
    <source>
        <dbReference type="Pfam" id="PF25063"/>
    </source>
</evidence>
<proteinExistence type="predicted"/>
<dbReference type="OrthoDB" id="10259630at2759"/>
<dbReference type="GO" id="GO:0005929">
    <property type="term" value="C:cilium"/>
    <property type="evidence" value="ECO:0007669"/>
    <property type="project" value="GOC"/>
</dbReference>
<name>A0A8E0VIU3_9TREM</name>
<dbReference type="EMBL" id="LUCM01006860">
    <property type="protein sequence ID" value="KAA0190659.1"/>
    <property type="molecule type" value="Genomic_DNA"/>
</dbReference>
<comment type="caution">
    <text evidence="4">The sequence shown here is derived from an EMBL/GenBank/DDBJ whole genome shotgun (WGS) entry which is preliminary data.</text>
</comment>
<feature type="compositionally biased region" description="Basic and acidic residues" evidence="1">
    <location>
        <begin position="89"/>
        <end position="108"/>
    </location>
</feature>
<evidence type="ECO:0000256" key="1">
    <source>
        <dbReference type="SAM" id="MobiDB-lite"/>
    </source>
</evidence>
<dbReference type="GO" id="GO:0030991">
    <property type="term" value="C:intraciliary transport particle A"/>
    <property type="evidence" value="ECO:0007669"/>
    <property type="project" value="TreeGrafter"/>
</dbReference>
<feature type="region of interest" description="Disordered" evidence="1">
    <location>
        <begin position="89"/>
        <end position="121"/>
    </location>
</feature>
<dbReference type="Gene3D" id="1.25.40.10">
    <property type="entry name" value="Tetratricopeptide repeat domain"/>
    <property type="match status" value="2"/>
</dbReference>
<dbReference type="SUPFAM" id="SSF48452">
    <property type="entry name" value="TPR-like"/>
    <property type="match status" value="2"/>
</dbReference>
<sequence>STGIFELKEMRRSINSLIKLCSADKDKVQENIAILNQTKAAQARRLARVQTVEVGEVVTEQRLIMAELNLKLAEFYTDQMRHVVADRHSGLHSGRGDHDQEEKFDAQKRSGPSGQSSSDYQTSAISALKETIAQVTALAGRGTVDTRRPGTIGLLRAIGGGELSRTQRKAIRLEAEALVQLASIYLAIGDLSSCEQETLKLAQLEEELEASQKLFSSRVFTGTEVPGQQNTGEEFCRSTADSTGDPIELFNGVRPAASIMADLMYAKTDFDAAVKHLEIIAAKHPTDYTTLSRLIDALRRSGNLMKIPIVLEKAKLADPLGDASPGYNFCQGLYYRITGESCLALKCLNQSRVDCDLNEEAIYHMVEICLNPDNQLPTDDTEDGLNEGTNGAPVNNTLRHVSCFTQSGQANQADTGRAAKTGIQTAEQLLKEISNPTNPRRHRYLSNMVLLMSASKPQVTAALEKFAQMAQDEPDSGAVIYGAAACYVLLKQTQKARNQLKRLAKVPWNVQDAEELEKAWLLLADIYIQSGKTDLSQDLLKRCLQYNKVSRLIVLLTW</sequence>
<dbReference type="Pfam" id="PF25063">
    <property type="entry name" value="ARM_TT21_C"/>
    <property type="match status" value="1"/>
</dbReference>
<dbReference type="InterPro" id="IPR056834">
    <property type="entry name" value="ARM_TT21_C"/>
</dbReference>
<protein>
    <submittedName>
        <fullName evidence="4">WD repeat-containing protein 48</fullName>
    </submittedName>
</protein>
<dbReference type="PANTHER" id="PTHR14699">
    <property type="entry name" value="STI2 PROTEIN-RELATED"/>
    <property type="match status" value="1"/>
</dbReference>
<evidence type="ECO:0000313" key="4">
    <source>
        <dbReference type="EMBL" id="KAA0190659.1"/>
    </source>
</evidence>
<dbReference type="PANTHER" id="PTHR14699:SF0">
    <property type="entry name" value="TETRATRICOPEPTIDE REPEAT PROTEIN 21 HOMOLOG"/>
    <property type="match status" value="1"/>
</dbReference>
<dbReference type="InterPro" id="IPR040364">
    <property type="entry name" value="TTC21A/TTC21B"/>
</dbReference>
<feature type="domain" description="Tetratricopeptide repeat protein 21A/21B C-terminal ARM" evidence="2">
    <location>
        <begin position="425"/>
        <end position="549"/>
    </location>
</feature>
<dbReference type="Proteomes" id="UP000728185">
    <property type="component" value="Unassembled WGS sequence"/>
</dbReference>
<gene>
    <name evidence="4" type="ORF">FBUS_11823</name>
</gene>
<dbReference type="InterPro" id="IPR011990">
    <property type="entry name" value="TPR-like_helical_dom_sf"/>
</dbReference>
<accession>A0A8E0VIU3</accession>
<reference evidence="4" key="1">
    <citation type="submission" date="2019-05" db="EMBL/GenBank/DDBJ databases">
        <title>Annotation for the trematode Fasciolopsis buski.</title>
        <authorList>
            <person name="Choi Y.-J."/>
        </authorList>
    </citation>
    <scope>NUCLEOTIDE SEQUENCE</scope>
    <source>
        <strain evidence="4">HT</strain>
        <tissue evidence="4">Whole worm</tissue>
    </source>
</reference>
<feature type="non-terminal residue" evidence="4">
    <location>
        <position position="1"/>
    </location>
</feature>
<dbReference type="GO" id="GO:0035721">
    <property type="term" value="P:intraciliary retrograde transport"/>
    <property type="evidence" value="ECO:0007669"/>
    <property type="project" value="TreeGrafter"/>
</dbReference>
<keyword evidence="5" id="KW-1185">Reference proteome</keyword>
<feature type="domain" description="Tetratricopeptide repeat protein 21A/21B fifth ARM repeats" evidence="3">
    <location>
        <begin position="256"/>
        <end position="370"/>
    </location>
</feature>
<evidence type="ECO:0000259" key="3">
    <source>
        <dbReference type="Pfam" id="PF25064"/>
    </source>
</evidence>
<dbReference type="GO" id="GO:0061512">
    <property type="term" value="P:protein localization to cilium"/>
    <property type="evidence" value="ECO:0007669"/>
    <property type="project" value="TreeGrafter"/>
</dbReference>
<dbReference type="Pfam" id="PF25064">
    <property type="entry name" value="ARM_TT21_5th"/>
    <property type="match status" value="1"/>
</dbReference>
<dbReference type="InterPro" id="IPR056835">
    <property type="entry name" value="ARM_TT21_5th"/>
</dbReference>
<evidence type="ECO:0000313" key="5">
    <source>
        <dbReference type="Proteomes" id="UP000728185"/>
    </source>
</evidence>
<organism evidence="4 5">
    <name type="scientific">Fasciolopsis buskii</name>
    <dbReference type="NCBI Taxonomy" id="27845"/>
    <lineage>
        <taxon>Eukaryota</taxon>
        <taxon>Metazoa</taxon>
        <taxon>Spiralia</taxon>
        <taxon>Lophotrochozoa</taxon>
        <taxon>Platyhelminthes</taxon>
        <taxon>Trematoda</taxon>
        <taxon>Digenea</taxon>
        <taxon>Plagiorchiida</taxon>
        <taxon>Echinostomata</taxon>
        <taxon>Echinostomatoidea</taxon>
        <taxon>Fasciolidae</taxon>
        <taxon>Fasciolopsis</taxon>
    </lineage>
</organism>
<dbReference type="AlphaFoldDB" id="A0A8E0VIU3"/>
<feature type="compositionally biased region" description="Polar residues" evidence="1">
    <location>
        <begin position="110"/>
        <end position="121"/>
    </location>
</feature>